<sequence length="58" mass="7257">MVDYYRKKAIYYLLIRFIKKMTMMVFLKRGPVKFCPSWINFRDVHRMMIFENWNSGLE</sequence>
<proteinExistence type="predicted"/>
<name>A0A450X0L7_9GAMM</name>
<organism evidence="1">
    <name type="scientific">Candidatus Kentrum sp. LFY</name>
    <dbReference type="NCBI Taxonomy" id="2126342"/>
    <lineage>
        <taxon>Bacteria</taxon>
        <taxon>Pseudomonadati</taxon>
        <taxon>Pseudomonadota</taxon>
        <taxon>Gammaproteobacteria</taxon>
        <taxon>Candidatus Kentrum</taxon>
    </lineage>
</organism>
<reference evidence="1" key="1">
    <citation type="submission" date="2019-02" db="EMBL/GenBank/DDBJ databases">
        <authorList>
            <person name="Gruber-Vodicka R. H."/>
            <person name="Seah K. B. B."/>
        </authorList>
    </citation>
    <scope>NUCLEOTIDE SEQUENCE</scope>
    <source>
        <strain evidence="1">BECK_BY7</strain>
    </source>
</reference>
<dbReference type="EMBL" id="CAADFN010000127">
    <property type="protein sequence ID" value="VFK22783.1"/>
    <property type="molecule type" value="Genomic_DNA"/>
</dbReference>
<gene>
    <name evidence="1" type="ORF">BECKLFY1418C_GA0070996_11278</name>
</gene>
<dbReference type="AlphaFoldDB" id="A0A450X0L7"/>
<evidence type="ECO:0000313" key="1">
    <source>
        <dbReference type="EMBL" id="VFK22783.1"/>
    </source>
</evidence>
<accession>A0A450X0L7</accession>
<protein>
    <submittedName>
        <fullName evidence="1">Uncharacterized protein</fullName>
    </submittedName>
</protein>